<keyword evidence="8 10" id="KW-0904">Protein phosphatase</keyword>
<comment type="similarity">
    <text evidence="2 10">Belongs to the CheZ family.</text>
</comment>
<dbReference type="SUPFAM" id="SSF75708">
    <property type="entry name" value="Chemotaxis phosphatase CheZ"/>
    <property type="match status" value="1"/>
</dbReference>
<evidence type="ECO:0000256" key="3">
    <source>
        <dbReference type="ARBA" id="ARBA00018484"/>
    </source>
</evidence>
<dbReference type="GO" id="GO:0050920">
    <property type="term" value="P:regulation of chemotaxis"/>
    <property type="evidence" value="ECO:0007669"/>
    <property type="project" value="InterPro"/>
</dbReference>
<evidence type="ECO:0000256" key="8">
    <source>
        <dbReference type="ARBA" id="ARBA00022912"/>
    </source>
</evidence>
<comment type="function">
    <text evidence="10">Plays an important role in bacterial chemotaxis signal transduction pathway by accelerating the dephosphorylation of phosphorylated CheY (CheY-P).</text>
</comment>
<comment type="subunit">
    <text evidence="10">Homodimer.</text>
</comment>
<comment type="subcellular location">
    <subcellularLocation>
        <location evidence="1 10">Cytoplasm</location>
    </subcellularLocation>
</comment>
<dbReference type="Pfam" id="PF04344">
    <property type="entry name" value="CheZ"/>
    <property type="match status" value="1"/>
</dbReference>
<evidence type="ECO:0000256" key="4">
    <source>
        <dbReference type="ARBA" id="ARBA00022490"/>
    </source>
</evidence>
<evidence type="ECO:0000256" key="9">
    <source>
        <dbReference type="ARBA" id="ARBA00029599"/>
    </source>
</evidence>
<keyword evidence="7 10" id="KW-0378">Hydrolase</keyword>
<reference evidence="13 14" key="1">
    <citation type="submission" date="2016-10" db="EMBL/GenBank/DDBJ databases">
        <authorList>
            <person name="de Groot N.N."/>
        </authorList>
    </citation>
    <scope>NUCLEOTIDE SEQUENCE [LARGE SCALE GENOMIC DNA]</scope>
    <source>
        <strain evidence="13 14">DSM 25927</strain>
    </source>
</reference>
<protein>
    <recommendedName>
        <fullName evidence="3 10">Protein phosphatase CheZ</fullName>
        <ecNumber evidence="10">3.1.3.-</ecNumber>
    </recommendedName>
    <alternativeName>
        <fullName evidence="9 10">Chemotaxis protein CheZ</fullName>
    </alternativeName>
</protein>
<dbReference type="InterPro" id="IPR007439">
    <property type="entry name" value="Chemotax_Pase_CheZ"/>
</dbReference>
<dbReference type="PANTHER" id="PTHR43693">
    <property type="entry name" value="PROTEIN PHOSPHATASE CHEZ"/>
    <property type="match status" value="1"/>
</dbReference>
<dbReference type="RefSeq" id="WP_093281536.1">
    <property type="nucleotide sequence ID" value="NZ_FOFS01000001.1"/>
</dbReference>
<dbReference type="AlphaFoldDB" id="A0A1H9ATI1"/>
<dbReference type="GO" id="GO:0097588">
    <property type="term" value="P:archaeal or bacterial-type flagellum-dependent cell motility"/>
    <property type="evidence" value="ECO:0007669"/>
    <property type="project" value="UniProtKB-KW"/>
</dbReference>
<evidence type="ECO:0000313" key="14">
    <source>
        <dbReference type="Proteomes" id="UP000199233"/>
    </source>
</evidence>
<dbReference type="OrthoDB" id="9773007at2"/>
<evidence type="ECO:0000256" key="12">
    <source>
        <dbReference type="SAM" id="MobiDB-lite"/>
    </source>
</evidence>
<dbReference type="GO" id="GO:0005737">
    <property type="term" value="C:cytoplasm"/>
    <property type="evidence" value="ECO:0007669"/>
    <property type="project" value="UniProtKB-SubCell"/>
</dbReference>
<keyword evidence="5 10" id="KW-0145">Chemotaxis</keyword>
<dbReference type="Proteomes" id="UP000199233">
    <property type="component" value="Unassembled WGS sequence"/>
</dbReference>
<feature type="compositionally biased region" description="Low complexity" evidence="12">
    <location>
        <begin position="217"/>
        <end position="234"/>
    </location>
</feature>
<evidence type="ECO:0000256" key="10">
    <source>
        <dbReference type="PIRNR" id="PIRNR002884"/>
    </source>
</evidence>
<feature type="site" description="Enhances dephosphorylation of CheY-P" evidence="11">
    <location>
        <position position="176"/>
    </location>
</feature>
<keyword evidence="14" id="KW-1185">Reference proteome</keyword>
<sequence length="243" mass="26415">MNASAADRGQLIEYLRHWLQRLEAGESMEAPAQLSEHLGNSESAFYEQVASLTQRLHRAITELRLDQRLTRIVGDTIPDARDRLQHVVGMTEAAAHRTLDLIDATRGATNEFIAAAQRLEDAGNRLATQALDAQAHAELAAMLRGEGTRLQHNAGILRSNLNDMATAQEYQDITGQIIKRVIRLVEEVDRALGELLGSHGGMLKARGEAPIPEAKEALPGPALPGRPAANQQDADALLDSLGF</sequence>
<evidence type="ECO:0000256" key="11">
    <source>
        <dbReference type="PIRSR" id="PIRSR002884-1"/>
    </source>
</evidence>
<dbReference type="STRING" id="489703.SAMN04488038_101529"/>
<dbReference type="Gene3D" id="1.10.287.500">
    <property type="entry name" value="Helix hairpin bin"/>
    <property type="match status" value="1"/>
</dbReference>
<dbReference type="GO" id="GO:0004721">
    <property type="term" value="F:phosphoprotein phosphatase activity"/>
    <property type="evidence" value="ECO:0007669"/>
    <property type="project" value="UniProtKB-KW"/>
</dbReference>
<dbReference type="PIRSF" id="PIRSF002884">
    <property type="entry name" value="CheZ"/>
    <property type="match status" value="1"/>
</dbReference>
<dbReference type="InterPro" id="IPR050992">
    <property type="entry name" value="CheZ_family_phosphatases"/>
</dbReference>
<dbReference type="EMBL" id="FOFS01000001">
    <property type="protein sequence ID" value="SEP80020.1"/>
    <property type="molecule type" value="Genomic_DNA"/>
</dbReference>
<keyword evidence="4 10" id="KW-0963">Cytoplasm</keyword>
<dbReference type="EC" id="3.1.3.-" evidence="10"/>
<dbReference type="PANTHER" id="PTHR43693:SF1">
    <property type="entry name" value="PROTEIN PHOSPHATASE CHEZ"/>
    <property type="match status" value="1"/>
</dbReference>
<evidence type="ECO:0000256" key="2">
    <source>
        <dbReference type="ARBA" id="ARBA00005908"/>
    </source>
</evidence>
<accession>A0A1H9ATI1</accession>
<name>A0A1H9ATI1_9GAMM</name>
<keyword evidence="6 10" id="KW-0283">Flagellar rotation</keyword>
<gene>
    <name evidence="13" type="ORF">SAMN04488038_101529</name>
</gene>
<evidence type="ECO:0000256" key="6">
    <source>
        <dbReference type="ARBA" id="ARBA00022779"/>
    </source>
</evidence>
<evidence type="ECO:0000313" key="13">
    <source>
        <dbReference type="EMBL" id="SEP80020.1"/>
    </source>
</evidence>
<dbReference type="GO" id="GO:0006935">
    <property type="term" value="P:chemotaxis"/>
    <property type="evidence" value="ECO:0007669"/>
    <property type="project" value="UniProtKB-KW"/>
</dbReference>
<dbReference type="GO" id="GO:0009288">
    <property type="term" value="C:bacterial-type flagellum"/>
    <property type="evidence" value="ECO:0007669"/>
    <property type="project" value="InterPro"/>
</dbReference>
<feature type="region of interest" description="Disordered" evidence="12">
    <location>
        <begin position="214"/>
        <end position="234"/>
    </location>
</feature>
<evidence type="ECO:0000256" key="5">
    <source>
        <dbReference type="ARBA" id="ARBA00022500"/>
    </source>
</evidence>
<proteinExistence type="inferred from homology"/>
<evidence type="ECO:0000256" key="7">
    <source>
        <dbReference type="ARBA" id="ARBA00022801"/>
    </source>
</evidence>
<evidence type="ECO:0000256" key="1">
    <source>
        <dbReference type="ARBA" id="ARBA00004496"/>
    </source>
</evidence>
<organism evidence="13 14">
    <name type="scientific">Solimonas aquatica</name>
    <dbReference type="NCBI Taxonomy" id="489703"/>
    <lineage>
        <taxon>Bacteria</taxon>
        <taxon>Pseudomonadati</taxon>
        <taxon>Pseudomonadota</taxon>
        <taxon>Gammaproteobacteria</taxon>
        <taxon>Nevskiales</taxon>
        <taxon>Nevskiaceae</taxon>
        <taxon>Solimonas</taxon>
    </lineage>
</organism>